<name>A0AAN8TFU9_SOLBU</name>
<protein>
    <submittedName>
        <fullName evidence="1">Uncharacterized protein</fullName>
    </submittedName>
</protein>
<accession>A0AAN8TFU9</accession>
<dbReference type="Proteomes" id="UP001371456">
    <property type="component" value="Unassembled WGS sequence"/>
</dbReference>
<evidence type="ECO:0000313" key="2">
    <source>
        <dbReference type="Proteomes" id="UP001371456"/>
    </source>
</evidence>
<keyword evidence="2" id="KW-1185">Reference proteome</keyword>
<reference evidence="1 2" key="1">
    <citation type="submission" date="2024-02" db="EMBL/GenBank/DDBJ databases">
        <title>de novo genome assembly of Solanum bulbocastanum strain 11H21.</title>
        <authorList>
            <person name="Hosaka A.J."/>
        </authorList>
    </citation>
    <scope>NUCLEOTIDE SEQUENCE [LARGE SCALE GENOMIC DNA]</scope>
    <source>
        <tissue evidence="1">Young leaves</tissue>
    </source>
</reference>
<dbReference type="EMBL" id="JBANQN010000006">
    <property type="protein sequence ID" value="KAK6787040.1"/>
    <property type="molecule type" value="Genomic_DNA"/>
</dbReference>
<dbReference type="AlphaFoldDB" id="A0AAN8TFU9"/>
<gene>
    <name evidence="1" type="ORF">RDI58_015565</name>
</gene>
<evidence type="ECO:0000313" key="1">
    <source>
        <dbReference type="EMBL" id="KAK6787040.1"/>
    </source>
</evidence>
<sequence>MPFFRGLLLSMKKRFSSASAEGGRKSMIVIYRMEDACLRSFLLYATEIVEFPSVTSLPERSTMQ</sequence>
<organism evidence="1 2">
    <name type="scientific">Solanum bulbocastanum</name>
    <name type="common">Wild potato</name>
    <dbReference type="NCBI Taxonomy" id="147425"/>
    <lineage>
        <taxon>Eukaryota</taxon>
        <taxon>Viridiplantae</taxon>
        <taxon>Streptophyta</taxon>
        <taxon>Embryophyta</taxon>
        <taxon>Tracheophyta</taxon>
        <taxon>Spermatophyta</taxon>
        <taxon>Magnoliopsida</taxon>
        <taxon>eudicotyledons</taxon>
        <taxon>Gunneridae</taxon>
        <taxon>Pentapetalae</taxon>
        <taxon>asterids</taxon>
        <taxon>lamiids</taxon>
        <taxon>Solanales</taxon>
        <taxon>Solanaceae</taxon>
        <taxon>Solanoideae</taxon>
        <taxon>Solaneae</taxon>
        <taxon>Solanum</taxon>
    </lineage>
</organism>
<comment type="caution">
    <text evidence="1">The sequence shown here is derived from an EMBL/GenBank/DDBJ whole genome shotgun (WGS) entry which is preliminary data.</text>
</comment>
<proteinExistence type="predicted"/>